<gene>
    <name evidence="11" type="primary">AT3</name>
</gene>
<organism evidence="11">
    <name type="scientific">Boswellia serrata</name>
    <name type="common">Indian frankincense</name>
    <dbReference type="NCBI Taxonomy" id="613112"/>
    <lineage>
        <taxon>Eukaryota</taxon>
        <taxon>Viridiplantae</taxon>
        <taxon>Streptophyta</taxon>
        <taxon>Embryophyta</taxon>
        <taxon>Tracheophyta</taxon>
        <taxon>Spermatophyta</taxon>
        <taxon>Magnoliopsida</taxon>
        <taxon>eudicotyledons</taxon>
        <taxon>Gunneridae</taxon>
        <taxon>Pentapetalae</taxon>
        <taxon>rosids</taxon>
        <taxon>malvids</taxon>
        <taxon>Sapindales</taxon>
        <taxon>Burseraceae</taxon>
        <taxon>Boswellia</taxon>
    </lineage>
</organism>
<feature type="transmembrane region" description="Helical" evidence="9">
    <location>
        <begin position="132"/>
        <end position="149"/>
    </location>
</feature>
<keyword evidence="3 11" id="KW-0808">Transferase</keyword>
<feature type="transmembrane region" description="Helical" evidence="9">
    <location>
        <begin position="240"/>
        <end position="263"/>
    </location>
</feature>
<evidence type="ECO:0000256" key="7">
    <source>
        <dbReference type="ARBA" id="ARBA00023136"/>
    </source>
</evidence>
<feature type="transmembrane region" description="Helical" evidence="9">
    <location>
        <begin position="57"/>
        <end position="79"/>
    </location>
</feature>
<feature type="transmembrane region" description="Helical" evidence="9">
    <location>
        <begin position="275"/>
        <end position="294"/>
    </location>
</feature>
<keyword evidence="4 9" id="KW-0812">Transmembrane</keyword>
<evidence type="ECO:0000259" key="10">
    <source>
        <dbReference type="Pfam" id="PF13813"/>
    </source>
</evidence>
<evidence type="ECO:0000256" key="5">
    <source>
        <dbReference type="ARBA" id="ARBA00022989"/>
    </source>
</evidence>
<feature type="transmembrane region" description="Helical" evidence="9">
    <location>
        <begin position="6"/>
        <end position="26"/>
    </location>
</feature>
<keyword evidence="7 9" id="KW-0472">Membrane</keyword>
<evidence type="ECO:0000256" key="9">
    <source>
        <dbReference type="SAM" id="Phobius"/>
    </source>
</evidence>
<reference evidence="11" key="1">
    <citation type="journal article" date="2021" name="Plant J.">
        <title>A BAHD acetyltransferase contributes to wound-induced biosynthesis of oleo-gum resin triterpenes in Boswellia.</title>
        <authorList>
            <person name="Kumar A."/>
            <person name="Srivastava P."/>
            <person name="Srivastava G."/>
            <person name="Sandeep"/>
            <person name="Kumar N."/>
            <person name="Chanotiya C.S."/>
            <person name="Ghosh S."/>
        </authorList>
    </citation>
    <scope>NUCLEOTIDE SEQUENCE</scope>
    <source>
        <strain evidence="11">Bark_83259</strain>
    </source>
</reference>
<proteinExistence type="evidence at transcript level"/>
<dbReference type="EMBL" id="MW091967">
    <property type="protein sequence ID" value="QXN66178.1"/>
    <property type="molecule type" value="mRNA"/>
</dbReference>
<dbReference type="InterPro" id="IPR032805">
    <property type="entry name" value="Wax_synthase_dom"/>
</dbReference>
<protein>
    <submittedName>
        <fullName evidence="11">Acyltransferase 3</fullName>
    </submittedName>
</protein>
<evidence type="ECO:0000256" key="4">
    <source>
        <dbReference type="ARBA" id="ARBA00022692"/>
    </source>
</evidence>
<evidence type="ECO:0000256" key="2">
    <source>
        <dbReference type="ARBA" id="ARBA00007282"/>
    </source>
</evidence>
<comment type="subcellular location">
    <subcellularLocation>
        <location evidence="1">Membrane</location>
        <topology evidence="1">Multi-pass membrane protein</topology>
    </subcellularLocation>
</comment>
<feature type="transmembrane region" description="Helical" evidence="9">
    <location>
        <begin position="306"/>
        <end position="325"/>
    </location>
</feature>
<dbReference type="InterPro" id="IPR044851">
    <property type="entry name" value="Wax_synthase"/>
</dbReference>
<dbReference type="AlphaFoldDB" id="A0A8F5M4Z4"/>
<dbReference type="GO" id="GO:0016020">
    <property type="term" value="C:membrane"/>
    <property type="evidence" value="ECO:0007669"/>
    <property type="project" value="UniProtKB-SubCell"/>
</dbReference>
<keyword evidence="6" id="KW-0443">Lipid metabolism</keyword>
<name>A0A8F5M4Z4_BOSSE</name>
<keyword evidence="8 11" id="KW-0012">Acyltransferase</keyword>
<evidence type="ECO:0000313" key="11">
    <source>
        <dbReference type="EMBL" id="QXN66178.1"/>
    </source>
</evidence>
<dbReference type="InterPro" id="IPR017088">
    <property type="entry name" value="Wax_synthase_Magnoliopsida"/>
</dbReference>
<evidence type="ECO:0000256" key="1">
    <source>
        <dbReference type="ARBA" id="ARBA00004141"/>
    </source>
</evidence>
<feature type="domain" description="Wax synthase" evidence="10">
    <location>
        <begin position="192"/>
        <end position="278"/>
    </location>
</feature>
<keyword evidence="5 9" id="KW-1133">Transmembrane helix</keyword>
<feature type="transmembrane region" description="Helical" evidence="9">
    <location>
        <begin position="33"/>
        <end position="51"/>
    </location>
</feature>
<dbReference type="GO" id="GO:0006629">
    <property type="term" value="P:lipid metabolic process"/>
    <property type="evidence" value="ECO:0007669"/>
    <property type="project" value="UniProtKB-KW"/>
</dbReference>
<dbReference type="PIRSF" id="PIRSF037006">
    <property type="entry name" value="Wax_synthase"/>
    <property type="match status" value="1"/>
</dbReference>
<dbReference type="PANTHER" id="PTHR31595">
    <property type="entry name" value="LONG-CHAIN-ALCOHOL O-FATTY-ACYLTRANSFERASE 3-RELATED"/>
    <property type="match status" value="1"/>
</dbReference>
<evidence type="ECO:0000256" key="6">
    <source>
        <dbReference type="ARBA" id="ARBA00023098"/>
    </source>
</evidence>
<comment type="similarity">
    <text evidence="2">Belongs to the wax synthase family.</text>
</comment>
<evidence type="ECO:0000256" key="8">
    <source>
        <dbReference type="ARBA" id="ARBA00023315"/>
    </source>
</evidence>
<sequence length="364" mass="41745">MEGEIYNFIKVWLSVLISLCYCYAIGKITPKGFTRLLCVLPVVCLFLFLPLKLASIHLGGITAFFIAWLANFKILLFAFGKGPLSSSDPPHPLPRFMAMACLPIKIQQNPHLNAQNKHNPDRKSPKKGHKSLFNYAIKFLLLASLIHVYDYSDYLHPKLILFMYGFHIFFVLELTLAMVAALVRSLFSLELEPQFDEPYLSTSLQDFWGRRWNIMVTSILRPTVYEPVLYFFSRAIGRKWAPLPAVFSTFIVSAVMHELIFYYLGRTWPTWEITWFFVFHGICLMLEIALKKALANTKFGWRLPTPVRILLTVGFVMITGFSWFFPQLLRCGADVRAFEEYAAVGAFLKKVGRAFAFQSLSTSS</sequence>
<dbReference type="PANTHER" id="PTHR31595:SF46">
    <property type="entry name" value="ACYL-COA--STEROL O-ACYLTRANSFERASE 1"/>
    <property type="match status" value="1"/>
</dbReference>
<dbReference type="Pfam" id="PF13813">
    <property type="entry name" value="MBOAT_2"/>
    <property type="match status" value="1"/>
</dbReference>
<accession>A0A8F5M4Z4</accession>
<feature type="transmembrane region" description="Helical" evidence="9">
    <location>
        <begin position="161"/>
        <end position="183"/>
    </location>
</feature>
<evidence type="ECO:0000256" key="3">
    <source>
        <dbReference type="ARBA" id="ARBA00022679"/>
    </source>
</evidence>
<dbReference type="GO" id="GO:0008374">
    <property type="term" value="F:O-acyltransferase activity"/>
    <property type="evidence" value="ECO:0007669"/>
    <property type="project" value="InterPro"/>
</dbReference>